<dbReference type="RefSeq" id="WP_079717479.1">
    <property type="nucleotide sequence ID" value="NZ_FUYS01000006.1"/>
</dbReference>
<dbReference type="OrthoDB" id="1149088at2"/>
<protein>
    <submittedName>
        <fullName evidence="1">Uncharacterized protein</fullName>
    </submittedName>
</protein>
<proteinExistence type="predicted"/>
<organism evidence="1 2">
    <name type="scientific">Parapedobacter luteus</name>
    <dbReference type="NCBI Taxonomy" id="623280"/>
    <lineage>
        <taxon>Bacteria</taxon>
        <taxon>Pseudomonadati</taxon>
        <taxon>Bacteroidota</taxon>
        <taxon>Sphingobacteriia</taxon>
        <taxon>Sphingobacteriales</taxon>
        <taxon>Sphingobacteriaceae</taxon>
        <taxon>Parapedobacter</taxon>
    </lineage>
</organism>
<keyword evidence="2" id="KW-1185">Reference proteome</keyword>
<name>A0A1T5DGY7_9SPHI</name>
<dbReference type="STRING" id="623280.SAMN05660226_02814"/>
<dbReference type="EMBL" id="FUYS01000006">
    <property type="protein sequence ID" value="SKB70964.1"/>
    <property type="molecule type" value="Genomic_DNA"/>
</dbReference>
<dbReference type="AlphaFoldDB" id="A0A1T5DGY7"/>
<dbReference type="Pfam" id="PF22264">
    <property type="entry name" value="DUF6952"/>
    <property type="match status" value="1"/>
</dbReference>
<gene>
    <name evidence="1" type="ORF">SAMN05660226_02814</name>
</gene>
<sequence>MKLPIIKHLVEFIEQNDQDYVLEAIETLESLTDVPSLKDEELDVIGELISNMYGAIEVDKLVKGGMERKEALNTFMKRVLGAIDKA</sequence>
<accession>A0A1T5DGY7</accession>
<dbReference type="InterPro" id="IPR053810">
    <property type="entry name" value="DUF6952"/>
</dbReference>
<evidence type="ECO:0000313" key="1">
    <source>
        <dbReference type="EMBL" id="SKB70964.1"/>
    </source>
</evidence>
<reference evidence="1 2" key="1">
    <citation type="submission" date="2017-02" db="EMBL/GenBank/DDBJ databases">
        <authorList>
            <person name="Peterson S.W."/>
        </authorList>
    </citation>
    <scope>NUCLEOTIDE SEQUENCE [LARGE SCALE GENOMIC DNA]</scope>
    <source>
        <strain evidence="1 2">DSM 22899</strain>
    </source>
</reference>
<evidence type="ECO:0000313" key="2">
    <source>
        <dbReference type="Proteomes" id="UP000190541"/>
    </source>
</evidence>
<dbReference type="Proteomes" id="UP000190541">
    <property type="component" value="Unassembled WGS sequence"/>
</dbReference>